<gene>
    <name evidence="2" type="ORF">PBS003_LOCUS3705</name>
</gene>
<accession>A0AAU9L1V9</accession>
<sequence>MKMLSARFPEDKNITVEGDISFNNIPRQKIRDRLPQFVSYVDQCDKRFAPLTVKETLEFAYHVCGGDITRRKEFLKLLPSVKGNIEALKATKAIFQHYPDVIIQQPGLQNCQDTIVGDAMI</sequence>
<proteinExistence type="predicted"/>
<dbReference type="Proteomes" id="UP001160483">
    <property type="component" value="Unassembled WGS sequence"/>
</dbReference>
<dbReference type="AlphaFoldDB" id="A0AAU9L1V9"/>
<protein>
    <submittedName>
        <fullName evidence="2">Uncharacterized protein</fullName>
    </submittedName>
</protein>
<dbReference type="EMBL" id="CAKKTJ010000165">
    <property type="protein sequence ID" value="CAH0476942.1"/>
    <property type="molecule type" value="Genomic_DNA"/>
</dbReference>
<evidence type="ECO:0000256" key="1">
    <source>
        <dbReference type="ARBA" id="ARBA00022448"/>
    </source>
</evidence>
<reference evidence="2" key="1">
    <citation type="submission" date="2021-11" db="EMBL/GenBank/DDBJ databases">
        <authorList>
            <person name="Islam A."/>
            <person name="Islam S."/>
            <person name="Flora M.S."/>
            <person name="Rahman M."/>
            <person name="Ziaur R.M."/>
            <person name="Epstein J.H."/>
            <person name="Hassan M."/>
            <person name="Klassen M."/>
            <person name="Woodard K."/>
            <person name="Webb A."/>
            <person name="Webby R.J."/>
            <person name="El Zowalaty M.E."/>
        </authorList>
    </citation>
    <scope>NUCLEOTIDE SEQUENCE</scope>
    <source>
        <strain evidence="2">Pbs3</strain>
    </source>
</reference>
<evidence type="ECO:0000313" key="2">
    <source>
        <dbReference type="EMBL" id="CAH0476942.1"/>
    </source>
</evidence>
<organism evidence="2 3">
    <name type="scientific">Peronospora belbahrii</name>
    <dbReference type="NCBI Taxonomy" id="622444"/>
    <lineage>
        <taxon>Eukaryota</taxon>
        <taxon>Sar</taxon>
        <taxon>Stramenopiles</taxon>
        <taxon>Oomycota</taxon>
        <taxon>Peronosporomycetes</taxon>
        <taxon>Peronosporales</taxon>
        <taxon>Peronosporaceae</taxon>
        <taxon>Peronospora</taxon>
    </lineage>
</organism>
<keyword evidence="1" id="KW-0813">Transport</keyword>
<evidence type="ECO:0000313" key="3">
    <source>
        <dbReference type="Proteomes" id="UP001160483"/>
    </source>
</evidence>
<comment type="caution">
    <text evidence="2">The sequence shown here is derived from an EMBL/GenBank/DDBJ whole genome shotgun (WGS) entry which is preliminary data.</text>
</comment>
<name>A0AAU9L1V9_9STRA</name>
<dbReference type="PANTHER" id="PTHR19241">
    <property type="entry name" value="ATP-BINDING CASSETTE TRANSPORTER"/>
    <property type="match status" value="1"/>
</dbReference>